<evidence type="ECO:0000313" key="3">
    <source>
        <dbReference type="EMBL" id="RFA98996.1"/>
    </source>
</evidence>
<reference evidence="1" key="2">
    <citation type="journal article" date="2020" name="bioRxiv">
        <title>A rank-normalized archaeal taxonomy based on genome phylogeny resolves widespread incomplete and uneven classifications.</title>
        <authorList>
            <person name="Rinke C."/>
            <person name="Chuvochina M."/>
            <person name="Mussig A.J."/>
            <person name="Chaumeil P.-A."/>
            <person name="Waite D.W."/>
            <person name="Whitman W.B."/>
            <person name="Parks D.H."/>
            <person name="Hugenholtz P."/>
        </authorList>
    </citation>
    <scope>NUCLEOTIDE SEQUENCE</scope>
    <source>
        <strain evidence="1">UBA8839</strain>
    </source>
</reference>
<organism evidence="3 4">
    <name type="scientific">Pyrobaculum aerophilum</name>
    <dbReference type="NCBI Taxonomy" id="13773"/>
    <lineage>
        <taxon>Archaea</taxon>
        <taxon>Thermoproteota</taxon>
        <taxon>Thermoprotei</taxon>
        <taxon>Thermoproteales</taxon>
        <taxon>Thermoproteaceae</taxon>
        <taxon>Pyrobaculum</taxon>
    </lineage>
</organism>
<dbReference type="EMBL" id="NMUF01000012">
    <property type="protein sequence ID" value="RFA98996.1"/>
    <property type="molecule type" value="Genomic_DNA"/>
</dbReference>
<proteinExistence type="predicted"/>
<evidence type="ECO:0000313" key="4">
    <source>
        <dbReference type="Proteomes" id="UP000256877"/>
    </source>
</evidence>
<reference evidence="4 5" key="1">
    <citation type="submission" date="2017-07" db="EMBL/GenBank/DDBJ databases">
        <title>Draft genome sequence of aerobic hyperthermophilic archaea, Pyrobaculum aerophilum YKB31 and YKB32.</title>
        <authorList>
            <person name="Mochizuki T."/>
            <person name="Berliner A.J."/>
            <person name="Yoshida-Takashima Y."/>
            <person name="Takaki Y."/>
            <person name="Nunoura T."/>
            <person name="Takai K."/>
        </authorList>
    </citation>
    <scope>NUCLEOTIDE SEQUENCE [LARGE SCALE GENOMIC DNA]</scope>
    <source>
        <strain evidence="2 5">YKB31</strain>
        <strain evidence="3 4">YKB32</strain>
    </source>
</reference>
<evidence type="ECO:0000313" key="2">
    <source>
        <dbReference type="EMBL" id="RFA93536.1"/>
    </source>
</evidence>
<name>A0A371R4M1_9CREN</name>
<dbReference type="OMA" id="DYYIFES"/>
<dbReference type="Proteomes" id="UP000257123">
    <property type="component" value="Unassembled WGS sequence"/>
</dbReference>
<protein>
    <submittedName>
        <fullName evidence="3">Uncharacterized protein</fullName>
    </submittedName>
</protein>
<accession>A0A371R4M1</accession>
<evidence type="ECO:0000313" key="5">
    <source>
        <dbReference type="Proteomes" id="UP000257123"/>
    </source>
</evidence>
<dbReference type="Proteomes" id="UP000651120">
    <property type="component" value="Unassembled WGS sequence"/>
</dbReference>
<dbReference type="EMBL" id="DUJP01000034">
    <property type="protein sequence ID" value="HII47860.1"/>
    <property type="molecule type" value="Genomic_DNA"/>
</dbReference>
<comment type="caution">
    <text evidence="3">The sequence shown here is derived from an EMBL/GenBank/DDBJ whole genome shotgun (WGS) entry which is preliminary data.</text>
</comment>
<gene>
    <name evidence="2" type="ORF">CGL51_12500</name>
    <name evidence="3" type="ORF">CGL52_05760</name>
    <name evidence="1" type="ORF">HA333_10600</name>
</gene>
<dbReference type="AlphaFoldDB" id="A0A371R4M1"/>
<dbReference type="EMBL" id="NMUE01000057">
    <property type="protein sequence ID" value="RFA93536.1"/>
    <property type="molecule type" value="Genomic_DNA"/>
</dbReference>
<evidence type="ECO:0000313" key="1">
    <source>
        <dbReference type="EMBL" id="HII47860.1"/>
    </source>
</evidence>
<dbReference type="GeneID" id="1466140"/>
<dbReference type="Proteomes" id="UP000256877">
    <property type="component" value="Unassembled WGS sequence"/>
</dbReference>
<dbReference type="RefSeq" id="WP_011009473.1">
    <property type="nucleotide sequence ID" value="NZ_DAIOPL010000012.1"/>
</dbReference>
<sequence length="129" mass="14813">MDLRDAAAHLRVKLQNKSFRKAVGATTASAIEALLKAYECGGWVEPKDVAELVNNYYIFESRIRRILELYDKLAKGSLRALIREVLGEDLYAEPLEFDLLLRELENYRKYLFSIAERVMKCYSSTSSKA</sequence>
<dbReference type="OrthoDB" id="27446at2157"/>